<evidence type="ECO:0000256" key="2">
    <source>
        <dbReference type="SAM" id="SignalP"/>
    </source>
</evidence>
<reference evidence="3" key="1">
    <citation type="submission" date="2021-01" db="EMBL/GenBank/DDBJ databases">
        <authorList>
            <person name="Corre E."/>
            <person name="Pelletier E."/>
            <person name="Niang G."/>
            <person name="Scheremetjew M."/>
            <person name="Finn R."/>
            <person name="Kale V."/>
            <person name="Holt S."/>
            <person name="Cochrane G."/>
            <person name="Meng A."/>
            <person name="Brown T."/>
            <person name="Cohen L."/>
        </authorList>
    </citation>
    <scope>NUCLEOTIDE SEQUENCE</scope>
    <source>
        <strain evidence="3">CCMP1243</strain>
    </source>
</reference>
<dbReference type="PANTHER" id="PTHR48100:SF33">
    <property type="entry name" value="PEPTIDASE S54 RHOMBOID DOMAIN-CONTAINING PROTEIN"/>
    <property type="match status" value="1"/>
</dbReference>
<keyword evidence="1" id="KW-0472">Membrane</keyword>
<feature type="chain" id="PRO_5030589279" evidence="2">
    <location>
        <begin position="24"/>
        <end position="434"/>
    </location>
</feature>
<evidence type="ECO:0000313" key="3">
    <source>
        <dbReference type="EMBL" id="CAD9663697.1"/>
    </source>
</evidence>
<dbReference type="GO" id="GO:0016791">
    <property type="term" value="F:phosphatase activity"/>
    <property type="evidence" value="ECO:0007669"/>
    <property type="project" value="TreeGrafter"/>
</dbReference>
<organism evidence="3">
    <name type="scientific">Rhizochromulina marina</name>
    <dbReference type="NCBI Taxonomy" id="1034831"/>
    <lineage>
        <taxon>Eukaryota</taxon>
        <taxon>Sar</taxon>
        <taxon>Stramenopiles</taxon>
        <taxon>Ochrophyta</taxon>
        <taxon>Dictyochophyceae</taxon>
        <taxon>Rhizochromulinales</taxon>
        <taxon>Rhizochromulina</taxon>
    </lineage>
</organism>
<dbReference type="Gene3D" id="3.40.50.1240">
    <property type="entry name" value="Phosphoglycerate mutase-like"/>
    <property type="match status" value="1"/>
</dbReference>
<dbReference type="AlphaFoldDB" id="A0A7S2W3E9"/>
<dbReference type="GO" id="GO:0005829">
    <property type="term" value="C:cytosol"/>
    <property type="evidence" value="ECO:0007669"/>
    <property type="project" value="TreeGrafter"/>
</dbReference>
<dbReference type="InterPro" id="IPR050275">
    <property type="entry name" value="PGM_Phosphatase"/>
</dbReference>
<dbReference type="SUPFAM" id="SSF53254">
    <property type="entry name" value="Phosphoglycerate mutase-like"/>
    <property type="match status" value="1"/>
</dbReference>
<dbReference type="InterPro" id="IPR029033">
    <property type="entry name" value="His_PPase_superfam"/>
</dbReference>
<evidence type="ECO:0000256" key="1">
    <source>
        <dbReference type="SAM" id="Phobius"/>
    </source>
</evidence>
<protein>
    <submittedName>
        <fullName evidence="3">Uncharacterized protein</fullName>
    </submittedName>
</protein>
<keyword evidence="2" id="KW-0732">Signal</keyword>
<feature type="transmembrane region" description="Helical" evidence="1">
    <location>
        <begin position="71"/>
        <end position="89"/>
    </location>
</feature>
<gene>
    <name evidence="3" type="ORF">RMAR1173_LOCUS1839</name>
</gene>
<accession>A0A7S2W3E9</accession>
<feature type="transmembrane region" description="Helical" evidence="1">
    <location>
        <begin position="47"/>
        <end position="64"/>
    </location>
</feature>
<dbReference type="PANTHER" id="PTHR48100">
    <property type="entry name" value="BROAD-SPECIFICITY PHOSPHATASE YOR283W-RELATED"/>
    <property type="match status" value="1"/>
</dbReference>
<name>A0A7S2W3E9_9STRA</name>
<proteinExistence type="predicted"/>
<keyword evidence="1" id="KW-0812">Transmembrane</keyword>
<sequence>MAFAWASVGLLVATAALAAVVLARHLCAAGLDVSQVTRAEILDAVLPQVKAMLLGTFLAFVIYTEGARRKVSLLAYGAVVMVFTTDMSWSKKKLPDPDALLSVGKRSKKRIIFIRHGESKWNQAFNKSKLPHKFFMSTMTAFVNEMLVLPIFDSVLFDSPLNSEGYSQARILARVIETYSHPNAKERMAREAHPALEQDMAALRGEPGSPSAIVVSSNLRRAAQTAVVALRSRLSGRFSYRTGLGAPEQVKVLPCLQEVSRNVDTLALAPPFGEISLPGIEEHIPEETCVDLGNVLDVSDSAGNKPIFGTGLQRLEKFCTWAAERDEDMIITAGHSLWFRHFFRTFLPRTLSEELAIQAKDLKMKNGGAVGFDLEFGQTQDGRTIFRIDPASISVVHGGFDVKKKKKGALNKIKGALQKLTSGGGSGRPKEKAS</sequence>
<dbReference type="EMBL" id="HBHJ01002901">
    <property type="protein sequence ID" value="CAD9663697.1"/>
    <property type="molecule type" value="Transcribed_RNA"/>
</dbReference>
<feature type="signal peptide" evidence="2">
    <location>
        <begin position="1"/>
        <end position="23"/>
    </location>
</feature>
<keyword evidence="1" id="KW-1133">Transmembrane helix</keyword>